<sequence>MSGDPSSAAAFDSREYRRALGQFATGVTIVTCLDETGGPVGMTANSFASVSLDPPLVLWSIDRKARSFAAFERAERLAFSVLAQDQVELSNRFAKPGADKFATVAWEAGLAGVPLMPGAAAHFECSVHQTFDGGDHLVMIGRVERFHRHERRSLAFAQGRYGTIAPHPGPAAIPVDDVVAARHPYDDFLVPLLFRAYNHVFKAFAGSLADEDPTGSQMRILAILSASGPTAETPLLNRTMLSASRYEDARDRLLARGLVRAAEGGGLAITADGETMLTALLHRAVERERHSTASLDATEVEQLRTILKKLVLEHDSAAE</sequence>
<dbReference type="PANTHER" id="PTHR30466">
    <property type="entry name" value="FLAVIN REDUCTASE"/>
    <property type="match status" value="1"/>
</dbReference>
<dbReference type="InterPro" id="IPR050268">
    <property type="entry name" value="NADH-dep_flavin_reductase"/>
</dbReference>
<dbReference type="Gene3D" id="1.10.10.10">
    <property type="entry name" value="Winged helix-like DNA-binding domain superfamily/Winged helix DNA-binding domain"/>
    <property type="match status" value="1"/>
</dbReference>
<reference evidence="4" key="1">
    <citation type="submission" date="2020-12" db="EMBL/GenBank/DDBJ databases">
        <title>Bacterial taxonomy.</title>
        <authorList>
            <person name="Pan X."/>
        </authorList>
    </citation>
    <scope>NUCLEOTIDE SEQUENCE</scope>
    <source>
        <strain evidence="4">B2012</strain>
    </source>
</reference>
<dbReference type="SMART" id="SM00903">
    <property type="entry name" value="Flavin_Reduct"/>
    <property type="match status" value="1"/>
</dbReference>
<dbReference type="RefSeq" id="WP_198884782.1">
    <property type="nucleotide sequence ID" value="NZ_JAEKJA010000048.1"/>
</dbReference>
<dbReference type="InterPro" id="IPR036390">
    <property type="entry name" value="WH_DNA-bd_sf"/>
</dbReference>
<keyword evidence="5" id="KW-1185">Reference proteome</keyword>
<gene>
    <name evidence="4" type="ORF">JCR33_24505</name>
</gene>
<dbReference type="EMBL" id="JAEKJA010000048">
    <property type="protein sequence ID" value="MBJ3778881.1"/>
    <property type="molecule type" value="Genomic_DNA"/>
</dbReference>
<dbReference type="SUPFAM" id="SSF50475">
    <property type="entry name" value="FMN-binding split barrel"/>
    <property type="match status" value="1"/>
</dbReference>
<evidence type="ECO:0000313" key="5">
    <source>
        <dbReference type="Proteomes" id="UP000609531"/>
    </source>
</evidence>
<proteinExistence type="inferred from homology"/>
<dbReference type="Gene3D" id="2.30.110.10">
    <property type="entry name" value="Electron Transport, Fmn-binding Protein, Chain A"/>
    <property type="match status" value="1"/>
</dbReference>
<protein>
    <submittedName>
        <fullName evidence="4">Flavin reductase family protein</fullName>
    </submittedName>
</protein>
<keyword evidence="2" id="KW-0560">Oxidoreductase</keyword>
<evidence type="ECO:0000256" key="2">
    <source>
        <dbReference type="ARBA" id="ARBA00023002"/>
    </source>
</evidence>
<feature type="domain" description="Flavin reductase like" evidence="3">
    <location>
        <begin position="20"/>
        <end position="163"/>
    </location>
</feature>
<comment type="similarity">
    <text evidence="1">Belongs to the non-flavoprotein flavin reductase family.</text>
</comment>
<accession>A0A934IU49</accession>
<evidence type="ECO:0000313" key="4">
    <source>
        <dbReference type="EMBL" id="MBJ3778881.1"/>
    </source>
</evidence>
<dbReference type="Proteomes" id="UP000609531">
    <property type="component" value="Unassembled WGS sequence"/>
</dbReference>
<dbReference type="AlphaFoldDB" id="A0A934IU49"/>
<dbReference type="InterPro" id="IPR012349">
    <property type="entry name" value="Split_barrel_FMN-bd"/>
</dbReference>
<evidence type="ECO:0000256" key="1">
    <source>
        <dbReference type="ARBA" id="ARBA00008898"/>
    </source>
</evidence>
<organism evidence="4 5">
    <name type="scientific">Acuticoccus mangrovi</name>
    <dbReference type="NCBI Taxonomy" id="2796142"/>
    <lineage>
        <taxon>Bacteria</taxon>
        <taxon>Pseudomonadati</taxon>
        <taxon>Pseudomonadota</taxon>
        <taxon>Alphaproteobacteria</taxon>
        <taxon>Hyphomicrobiales</taxon>
        <taxon>Amorphaceae</taxon>
        <taxon>Acuticoccus</taxon>
    </lineage>
</organism>
<comment type="caution">
    <text evidence="4">The sequence shown here is derived from an EMBL/GenBank/DDBJ whole genome shotgun (WGS) entry which is preliminary data.</text>
</comment>
<dbReference type="PANTHER" id="PTHR30466:SF11">
    <property type="entry name" value="FLAVIN-DEPENDENT MONOOXYGENASE, REDUCTASE SUBUNIT HSAB"/>
    <property type="match status" value="1"/>
</dbReference>
<dbReference type="GO" id="GO:0042602">
    <property type="term" value="F:riboflavin reductase (NADPH) activity"/>
    <property type="evidence" value="ECO:0007669"/>
    <property type="project" value="TreeGrafter"/>
</dbReference>
<dbReference type="GO" id="GO:0010181">
    <property type="term" value="F:FMN binding"/>
    <property type="evidence" value="ECO:0007669"/>
    <property type="project" value="InterPro"/>
</dbReference>
<dbReference type="SUPFAM" id="SSF46785">
    <property type="entry name" value="Winged helix' DNA-binding domain"/>
    <property type="match status" value="1"/>
</dbReference>
<dbReference type="Pfam" id="PF01613">
    <property type="entry name" value="Flavin_Reduct"/>
    <property type="match status" value="1"/>
</dbReference>
<name>A0A934IU49_9HYPH</name>
<evidence type="ECO:0000259" key="3">
    <source>
        <dbReference type="SMART" id="SM00903"/>
    </source>
</evidence>
<dbReference type="InterPro" id="IPR002563">
    <property type="entry name" value="Flavin_Rdtase-like_dom"/>
</dbReference>
<dbReference type="InterPro" id="IPR036388">
    <property type="entry name" value="WH-like_DNA-bd_sf"/>
</dbReference>